<evidence type="ECO:0000313" key="2">
    <source>
        <dbReference type="Proteomes" id="UP000007015"/>
    </source>
</evidence>
<proteinExistence type="predicted"/>
<accession>A2X8I0</accession>
<dbReference type="Proteomes" id="UP000007015">
    <property type="component" value="Chromosome 2"/>
</dbReference>
<keyword evidence="2" id="KW-1185">Reference proteome</keyword>
<name>A2X8I0_ORYSI</name>
<dbReference type="AlphaFoldDB" id="A2X8I0"/>
<gene>
    <name evidence="1" type="ORF">OsI_08540</name>
</gene>
<dbReference type="EMBL" id="CM000127">
    <property type="protein sequence ID" value="EAY87140.1"/>
    <property type="molecule type" value="Genomic_DNA"/>
</dbReference>
<sequence length="71" mass="8016">MTIIDGSRLIPPAPRIRAGNQIITWELDAYMDMGHGDMFTVTVPIWIKLKTSKNLSKSVTLSNRFIKLSNL</sequence>
<evidence type="ECO:0000313" key="1">
    <source>
        <dbReference type="EMBL" id="EAY87140.1"/>
    </source>
</evidence>
<organism evidence="1 2">
    <name type="scientific">Oryza sativa subsp. indica</name>
    <name type="common">Rice</name>
    <dbReference type="NCBI Taxonomy" id="39946"/>
    <lineage>
        <taxon>Eukaryota</taxon>
        <taxon>Viridiplantae</taxon>
        <taxon>Streptophyta</taxon>
        <taxon>Embryophyta</taxon>
        <taxon>Tracheophyta</taxon>
        <taxon>Spermatophyta</taxon>
        <taxon>Magnoliopsida</taxon>
        <taxon>Liliopsida</taxon>
        <taxon>Poales</taxon>
        <taxon>Poaceae</taxon>
        <taxon>BOP clade</taxon>
        <taxon>Oryzoideae</taxon>
        <taxon>Oryzeae</taxon>
        <taxon>Oryzinae</taxon>
        <taxon>Oryza</taxon>
        <taxon>Oryza sativa</taxon>
    </lineage>
</organism>
<dbReference type="HOGENOM" id="CLU_2744475_0_0_1"/>
<protein>
    <submittedName>
        <fullName evidence="1">Uncharacterized protein</fullName>
    </submittedName>
</protein>
<reference evidence="1 2" key="1">
    <citation type="journal article" date="2005" name="PLoS Biol.">
        <title>The genomes of Oryza sativa: a history of duplications.</title>
        <authorList>
            <person name="Yu J."/>
            <person name="Wang J."/>
            <person name="Lin W."/>
            <person name="Li S."/>
            <person name="Li H."/>
            <person name="Zhou J."/>
            <person name="Ni P."/>
            <person name="Dong W."/>
            <person name="Hu S."/>
            <person name="Zeng C."/>
            <person name="Zhang J."/>
            <person name="Zhang Y."/>
            <person name="Li R."/>
            <person name="Xu Z."/>
            <person name="Li S."/>
            <person name="Li X."/>
            <person name="Zheng H."/>
            <person name="Cong L."/>
            <person name="Lin L."/>
            <person name="Yin J."/>
            <person name="Geng J."/>
            <person name="Li G."/>
            <person name="Shi J."/>
            <person name="Liu J."/>
            <person name="Lv H."/>
            <person name="Li J."/>
            <person name="Wang J."/>
            <person name="Deng Y."/>
            <person name="Ran L."/>
            <person name="Shi X."/>
            <person name="Wang X."/>
            <person name="Wu Q."/>
            <person name="Li C."/>
            <person name="Ren X."/>
            <person name="Wang J."/>
            <person name="Wang X."/>
            <person name="Li D."/>
            <person name="Liu D."/>
            <person name="Zhang X."/>
            <person name="Ji Z."/>
            <person name="Zhao W."/>
            <person name="Sun Y."/>
            <person name="Zhang Z."/>
            <person name="Bao J."/>
            <person name="Han Y."/>
            <person name="Dong L."/>
            <person name="Ji J."/>
            <person name="Chen P."/>
            <person name="Wu S."/>
            <person name="Liu J."/>
            <person name="Xiao Y."/>
            <person name="Bu D."/>
            <person name="Tan J."/>
            <person name="Yang L."/>
            <person name="Ye C."/>
            <person name="Zhang J."/>
            <person name="Xu J."/>
            <person name="Zhou Y."/>
            <person name="Yu Y."/>
            <person name="Zhang B."/>
            <person name="Zhuang S."/>
            <person name="Wei H."/>
            <person name="Liu B."/>
            <person name="Lei M."/>
            <person name="Yu H."/>
            <person name="Li Y."/>
            <person name="Xu H."/>
            <person name="Wei S."/>
            <person name="He X."/>
            <person name="Fang L."/>
            <person name="Zhang Z."/>
            <person name="Zhang Y."/>
            <person name="Huang X."/>
            <person name="Su Z."/>
            <person name="Tong W."/>
            <person name="Li J."/>
            <person name="Tong Z."/>
            <person name="Li S."/>
            <person name="Ye J."/>
            <person name="Wang L."/>
            <person name="Fang L."/>
            <person name="Lei T."/>
            <person name="Chen C."/>
            <person name="Chen H."/>
            <person name="Xu Z."/>
            <person name="Li H."/>
            <person name="Huang H."/>
            <person name="Zhang F."/>
            <person name="Xu H."/>
            <person name="Li N."/>
            <person name="Zhao C."/>
            <person name="Li S."/>
            <person name="Dong L."/>
            <person name="Huang Y."/>
            <person name="Li L."/>
            <person name="Xi Y."/>
            <person name="Qi Q."/>
            <person name="Li W."/>
            <person name="Zhang B."/>
            <person name="Hu W."/>
            <person name="Zhang Y."/>
            <person name="Tian X."/>
            <person name="Jiao Y."/>
            <person name="Liang X."/>
            <person name="Jin J."/>
            <person name="Gao L."/>
            <person name="Zheng W."/>
            <person name="Hao B."/>
            <person name="Liu S."/>
            <person name="Wang W."/>
            <person name="Yuan L."/>
            <person name="Cao M."/>
            <person name="McDermott J."/>
            <person name="Samudrala R."/>
            <person name="Wang J."/>
            <person name="Wong G.K."/>
            <person name="Yang H."/>
        </authorList>
    </citation>
    <scope>NUCLEOTIDE SEQUENCE [LARGE SCALE GENOMIC DNA]</scope>
    <source>
        <strain evidence="2">cv. 93-11</strain>
    </source>
</reference>
<dbReference type="Gramene" id="BGIOSGA005808-TA">
    <property type="protein sequence ID" value="BGIOSGA005808-PA"/>
    <property type="gene ID" value="BGIOSGA005808"/>
</dbReference>